<gene>
    <name evidence="9" type="ORF">GA424_07650</name>
    <name evidence="10" type="ORF">SAMN04487924_10880</name>
</gene>
<dbReference type="Gene3D" id="2.70.98.10">
    <property type="match status" value="1"/>
</dbReference>
<organism evidence="10 11">
    <name type="scientific">Bacteroides xylanisolvens</name>
    <dbReference type="NCBI Taxonomy" id="371601"/>
    <lineage>
        <taxon>Bacteria</taxon>
        <taxon>Pseudomonadati</taxon>
        <taxon>Bacteroidota</taxon>
        <taxon>Bacteroidia</taxon>
        <taxon>Bacteroidales</taxon>
        <taxon>Bacteroidaceae</taxon>
        <taxon>Bacteroides</taxon>
    </lineage>
</organism>
<keyword evidence="4" id="KW-0106">Calcium</keyword>
<sequence length="659" mass="75018">MKRLIWVILFTFYTIVLSAKVYDLVNPSGKLKLQIEVLDNISWTLLVNNDEVLSDNRVSMSLADGRILGNSPKVKEVSYKTMSEKITSPFYRQALIVSTYNAMILRFQGNYSLEFRAYDDGVAYRFKTEMKEGFQVKDECVEFKFANDYDMIIPYSDKRVDKYTSSFESQYTLQKVSESTEAECFGFFPIALNLKENGWLLLMESDLISYPGAFVRSMEGAIGLKVIFPPMRETEKETSSGCLYPQSYKNVIAEVEGTRSFPWRVIGYAAVDKELPLNNMVYKLASPSRVEDVSWILPGKSTWDWWNGARLFGVDFISGNNTDTYKYHIDFASKFGIEYVMIDEGWYSFCDKNMLNPRADLNLSELCAYAQERGVRIILWAVGHTLEKDAEEICAHYAAMGIAGFKVDFFEAQDQNVVETLYYLAEVTAKHKLLLNIHGTFKPTGLSRTYPNVMNYEGVYGLEQMKWTDKDKANMPLNDVLIPYIRMAAGPLDYTQGAMLNASKNDYRSIDHMAMSQGTRAHQLALYVIFDSPLSMLCDSPSIYLREEECTRFITSIPTCFEKSFVVDGKVGETVIIARKNGENWYVGGITSWNPIDYSLDLSFLEEGEWTAEIIKDGVNSNRIGFDYKKQVLTVDTNSKLDFHMAPGGGFAIILTPKN</sequence>
<dbReference type="EMBL" id="FNRP01000008">
    <property type="protein sequence ID" value="SEA56022.1"/>
    <property type="molecule type" value="Genomic_DNA"/>
</dbReference>
<evidence type="ECO:0000313" key="11">
    <source>
        <dbReference type="Proteomes" id="UP000183040"/>
    </source>
</evidence>
<reference evidence="9 12" key="2">
    <citation type="journal article" date="2019" name="Nat. Med.">
        <title>A library of human gut bacterial isolates paired with longitudinal multiomics data enables mechanistic microbiome research.</title>
        <authorList>
            <person name="Poyet M."/>
            <person name="Groussin M."/>
            <person name="Gibbons S.M."/>
            <person name="Avila-Pacheco J."/>
            <person name="Jiang X."/>
            <person name="Kearney S.M."/>
            <person name="Perrotta A.R."/>
            <person name="Berdy B."/>
            <person name="Zhao S."/>
            <person name="Lieberman T.D."/>
            <person name="Swanson P.K."/>
            <person name="Smith M."/>
            <person name="Roesemann S."/>
            <person name="Alexander J.E."/>
            <person name="Rich S.A."/>
            <person name="Livny J."/>
            <person name="Vlamakis H."/>
            <person name="Clish C."/>
            <person name="Bullock K."/>
            <person name="Deik A."/>
            <person name="Scott J."/>
            <person name="Pierce K.A."/>
            <person name="Xavier R.J."/>
            <person name="Alm E.J."/>
        </authorList>
    </citation>
    <scope>NUCLEOTIDE SEQUENCE [LARGE SCALE GENOMIC DNA]</scope>
    <source>
        <strain evidence="9 12">BIOML-A62</strain>
    </source>
</reference>
<comment type="subunit">
    <text evidence="2">Monomer.</text>
</comment>
<name>A0A1H4C7F0_9BACE</name>
<dbReference type="PANTHER" id="PTHR35803">
    <property type="entry name" value="GLUCAN 1,4-ALPHA-GLUCOSIDASE SUSB-RELATED"/>
    <property type="match status" value="1"/>
</dbReference>
<evidence type="ECO:0000313" key="10">
    <source>
        <dbReference type="EMBL" id="SEA56022.1"/>
    </source>
</evidence>
<evidence type="ECO:0000313" key="12">
    <source>
        <dbReference type="Proteomes" id="UP000487596"/>
    </source>
</evidence>
<dbReference type="Gene3D" id="2.60.40.1180">
    <property type="entry name" value="Golgi alpha-mannosidase II"/>
    <property type="match status" value="1"/>
</dbReference>
<proteinExistence type="predicted"/>
<dbReference type="Pfam" id="PF10566">
    <property type="entry name" value="Glyco_hydro_97"/>
    <property type="match status" value="1"/>
</dbReference>
<dbReference type="EMBL" id="WDEH01000009">
    <property type="protein sequence ID" value="KAB6140129.1"/>
    <property type="molecule type" value="Genomic_DNA"/>
</dbReference>
<feature type="domain" description="Glycosyl-hydrolase 97 catalytic" evidence="6">
    <location>
        <begin position="305"/>
        <end position="459"/>
    </location>
</feature>
<protein>
    <submittedName>
        <fullName evidence="10">Alpha-glucosidase</fullName>
    </submittedName>
    <submittedName>
        <fullName evidence="9">Glycoside hydrolase family 97 protein</fullName>
    </submittedName>
</protein>
<comment type="cofactor">
    <cofactor evidence="1">
        <name>Ca(2+)</name>
        <dbReference type="ChEBI" id="CHEBI:29108"/>
    </cofactor>
</comment>
<dbReference type="RefSeq" id="WP_062694402.1">
    <property type="nucleotide sequence ID" value="NZ_CP042282.1"/>
</dbReference>
<dbReference type="AlphaFoldDB" id="A0A1H4C7F0"/>
<dbReference type="GO" id="GO:0030246">
    <property type="term" value="F:carbohydrate binding"/>
    <property type="evidence" value="ECO:0007669"/>
    <property type="project" value="InterPro"/>
</dbReference>
<dbReference type="InterPro" id="IPR013785">
    <property type="entry name" value="Aldolase_TIM"/>
</dbReference>
<dbReference type="InterPro" id="IPR019563">
    <property type="entry name" value="GH97_catalytic"/>
</dbReference>
<dbReference type="Pfam" id="PF14509">
    <property type="entry name" value="GH97_C"/>
    <property type="match status" value="1"/>
</dbReference>
<dbReference type="Proteomes" id="UP000487596">
    <property type="component" value="Unassembled WGS sequence"/>
</dbReference>
<keyword evidence="3 9" id="KW-0378">Hydrolase</keyword>
<accession>A0A1H4C7F0</accession>
<evidence type="ECO:0000256" key="3">
    <source>
        <dbReference type="ARBA" id="ARBA00022801"/>
    </source>
</evidence>
<feature type="domain" description="Glycosyl-hydrolase 97 N-terminal" evidence="7">
    <location>
        <begin position="26"/>
        <end position="287"/>
    </location>
</feature>
<dbReference type="GO" id="GO:0016798">
    <property type="term" value="F:hydrolase activity, acting on glycosyl bonds"/>
    <property type="evidence" value="ECO:0007669"/>
    <property type="project" value="UniProtKB-KW"/>
</dbReference>
<evidence type="ECO:0000259" key="6">
    <source>
        <dbReference type="Pfam" id="PF10566"/>
    </source>
</evidence>
<dbReference type="Gene3D" id="3.20.20.70">
    <property type="entry name" value="Aldolase class I"/>
    <property type="match status" value="1"/>
</dbReference>
<evidence type="ECO:0000256" key="1">
    <source>
        <dbReference type="ARBA" id="ARBA00001913"/>
    </source>
</evidence>
<evidence type="ECO:0000256" key="4">
    <source>
        <dbReference type="ARBA" id="ARBA00022837"/>
    </source>
</evidence>
<dbReference type="InterPro" id="IPR017853">
    <property type="entry name" value="GH"/>
</dbReference>
<dbReference type="PANTHER" id="PTHR35803:SF2">
    <property type="entry name" value="RETAINING ALPHA-GALACTOSIDASE"/>
    <property type="match status" value="1"/>
</dbReference>
<evidence type="ECO:0000259" key="8">
    <source>
        <dbReference type="Pfam" id="PF14509"/>
    </source>
</evidence>
<dbReference type="InterPro" id="IPR052720">
    <property type="entry name" value="Glycosyl_hydrolase_97"/>
</dbReference>
<dbReference type="Pfam" id="PF14508">
    <property type="entry name" value="GH97_N"/>
    <property type="match status" value="1"/>
</dbReference>
<dbReference type="InterPro" id="IPR013780">
    <property type="entry name" value="Glyco_hydro_b"/>
</dbReference>
<keyword evidence="5" id="KW-0326">Glycosidase</keyword>
<reference evidence="10 11" key="1">
    <citation type="submission" date="2016-10" db="EMBL/GenBank/DDBJ databases">
        <authorList>
            <person name="de Groot N.N."/>
        </authorList>
    </citation>
    <scope>NUCLEOTIDE SEQUENCE [LARGE SCALE GENOMIC DNA]</scope>
    <source>
        <strain evidence="10 11">NLAE-zl-G339</strain>
    </source>
</reference>
<dbReference type="Proteomes" id="UP000183040">
    <property type="component" value="Unassembled WGS sequence"/>
</dbReference>
<dbReference type="SUPFAM" id="SSF51445">
    <property type="entry name" value="(Trans)glycosidases"/>
    <property type="match status" value="1"/>
</dbReference>
<evidence type="ECO:0000259" key="7">
    <source>
        <dbReference type="Pfam" id="PF14508"/>
    </source>
</evidence>
<evidence type="ECO:0000256" key="2">
    <source>
        <dbReference type="ARBA" id="ARBA00011245"/>
    </source>
</evidence>
<dbReference type="InterPro" id="IPR029486">
    <property type="entry name" value="GH97_N"/>
</dbReference>
<evidence type="ECO:0000313" key="9">
    <source>
        <dbReference type="EMBL" id="KAB6140129.1"/>
    </source>
</evidence>
<dbReference type="InterPro" id="IPR014718">
    <property type="entry name" value="GH-type_carb-bd"/>
</dbReference>
<evidence type="ECO:0000256" key="5">
    <source>
        <dbReference type="ARBA" id="ARBA00023295"/>
    </source>
</evidence>
<feature type="domain" description="Glycosyl-hydrolase 97 C-terminal oligomerisation" evidence="8">
    <location>
        <begin position="562"/>
        <end position="655"/>
    </location>
</feature>
<dbReference type="InterPro" id="IPR029483">
    <property type="entry name" value="GH97_C"/>
</dbReference>